<proteinExistence type="predicted"/>
<accession>A0ABQ9ZZW6</accession>
<sequence>MSPKTLDAAILVDLSLIPCFLNQFSPHLVGKSYEKVVFASGRAEGMNVLYPVINQTLVDITNMTVLPAADVYIKS</sequence>
<evidence type="ECO:0000313" key="1">
    <source>
        <dbReference type="EMBL" id="KAK4018220.1"/>
    </source>
</evidence>
<dbReference type="EMBL" id="JAOYFB010000036">
    <property type="protein sequence ID" value="KAK4018220.1"/>
    <property type="molecule type" value="Genomic_DNA"/>
</dbReference>
<evidence type="ECO:0000313" key="2">
    <source>
        <dbReference type="Proteomes" id="UP001234178"/>
    </source>
</evidence>
<gene>
    <name evidence="1" type="ORF">OUZ56_000288</name>
</gene>
<comment type="caution">
    <text evidence="1">The sequence shown here is derived from an EMBL/GenBank/DDBJ whole genome shotgun (WGS) entry which is preliminary data.</text>
</comment>
<reference evidence="1 2" key="1">
    <citation type="journal article" date="2023" name="Nucleic Acids Res.">
        <title>The hologenome of Daphnia magna reveals possible DNA methylation and microbiome-mediated evolution of the host genome.</title>
        <authorList>
            <person name="Chaturvedi A."/>
            <person name="Li X."/>
            <person name="Dhandapani V."/>
            <person name="Marshall H."/>
            <person name="Kissane S."/>
            <person name="Cuenca-Cambronero M."/>
            <person name="Asole G."/>
            <person name="Calvet F."/>
            <person name="Ruiz-Romero M."/>
            <person name="Marangio P."/>
            <person name="Guigo R."/>
            <person name="Rago D."/>
            <person name="Mirbahai L."/>
            <person name="Eastwood N."/>
            <person name="Colbourne J.K."/>
            <person name="Zhou J."/>
            <person name="Mallon E."/>
            <person name="Orsini L."/>
        </authorList>
    </citation>
    <scope>NUCLEOTIDE SEQUENCE [LARGE SCALE GENOMIC DNA]</scope>
    <source>
        <strain evidence="1">LRV0_1</strain>
    </source>
</reference>
<keyword evidence="2" id="KW-1185">Reference proteome</keyword>
<dbReference type="Proteomes" id="UP001234178">
    <property type="component" value="Unassembled WGS sequence"/>
</dbReference>
<name>A0ABQ9ZZW6_9CRUS</name>
<protein>
    <submittedName>
        <fullName evidence="1">Uncharacterized protein</fullName>
    </submittedName>
</protein>
<organism evidence="1 2">
    <name type="scientific">Daphnia magna</name>
    <dbReference type="NCBI Taxonomy" id="35525"/>
    <lineage>
        <taxon>Eukaryota</taxon>
        <taxon>Metazoa</taxon>
        <taxon>Ecdysozoa</taxon>
        <taxon>Arthropoda</taxon>
        <taxon>Crustacea</taxon>
        <taxon>Branchiopoda</taxon>
        <taxon>Diplostraca</taxon>
        <taxon>Cladocera</taxon>
        <taxon>Anomopoda</taxon>
        <taxon>Daphniidae</taxon>
        <taxon>Daphnia</taxon>
    </lineage>
</organism>